<dbReference type="AlphaFoldDB" id="A0AAV6REE7"/>
<accession>A0AAV6REE7</accession>
<feature type="signal peptide" evidence="1">
    <location>
        <begin position="1"/>
        <end position="30"/>
    </location>
</feature>
<keyword evidence="1" id="KW-0732">Signal</keyword>
<protein>
    <submittedName>
        <fullName evidence="2">Uncharacterized protein</fullName>
    </submittedName>
</protein>
<keyword evidence="3" id="KW-1185">Reference proteome</keyword>
<feature type="chain" id="PRO_5043529362" evidence="1">
    <location>
        <begin position="31"/>
        <end position="128"/>
    </location>
</feature>
<gene>
    <name evidence="2" type="ORF">JOB18_035520</name>
</gene>
<dbReference type="Proteomes" id="UP000693946">
    <property type="component" value="Linkage Group LG2"/>
</dbReference>
<sequence>MKEKMDGRGRLYHLLLDLLTVFGATSLVRGMDSKRSDCVALDLLHKVQTGKSNEEGGGGGRALTAITLHLTVEFADECSLSTECIKANSAVACDGIAQKPKTARSFLGSTLKCGWYGDKSASPCNARV</sequence>
<organism evidence="2 3">
    <name type="scientific">Solea senegalensis</name>
    <name type="common">Senegalese sole</name>
    <dbReference type="NCBI Taxonomy" id="28829"/>
    <lineage>
        <taxon>Eukaryota</taxon>
        <taxon>Metazoa</taxon>
        <taxon>Chordata</taxon>
        <taxon>Craniata</taxon>
        <taxon>Vertebrata</taxon>
        <taxon>Euteleostomi</taxon>
        <taxon>Actinopterygii</taxon>
        <taxon>Neopterygii</taxon>
        <taxon>Teleostei</taxon>
        <taxon>Neoteleostei</taxon>
        <taxon>Acanthomorphata</taxon>
        <taxon>Carangaria</taxon>
        <taxon>Pleuronectiformes</taxon>
        <taxon>Pleuronectoidei</taxon>
        <taxon>Soleidae</taxon>
        <taxon>Solea</taxon>
    </lineage>
</organism>
<comment type="caution">
    <text evidence="2">The sequence shown here is derived from an EMBL/GenBank/DDBJ whole genome shotgun (WGS) entry which is preliminary data.</text>
</comment>
<evidence type="ECO:0000313" key="3">
    <source>
        <dbReference type="Proteomes" id="UP000693946"/>
    </source>
</evidence>
<name>A0AAV6REE7_SOLSE</name>
<reference evidence="2 3" key="1">
    <citation type="journal article" date="2021" name="Sci. Rep.">
        <title>Chromosome anchoring in Senegalese sole (Solea senegalensis) reveals sex-associated markers and genome rearrangements in flatfish.</title>
        <authorList>
            <person name="Guerrero-Cozar I."/>
            <person name="Gomez-Garrido J."/>
            <person name="Berbel C."/>
            <person name="Martinez-Blanch J.F."/>
            <person name="Alioto T."/>
            <person name="Claros M.G."/>
            <person name="Gagnaire P.A."/>
            <person name="Manchado M."/>
        </authorList>
    </citation>
    <scope>NUCLEOTIDE SEQUENCE [LARGE SCALE GENOMIC DNA]</scope>
    <source>
        <strain evidence="2">Sse05_10M</strain>
    </source>
</reference>
<dbReference type="EMBL" id="JAGKHQ010000012">
    <property type="protein sequence ID" value="KAG7503300.1"/>
    <property type="molecule type" value="Genomic_DNA"/>
</dbReference>
<proteinExistence type="predicted"/>
<evidence type="ECO:0000256" key="1">
    <source>
        <dbReference type="SAM" id="SignalP"/>
    </source>
</evidence>
<evidence type="ECO:0000313" key="2">
    <source>
        <dbReference type="EMBL" id="KAG7503300.1"/>
    </source>
</evidence>